<dbReference type="Proteomes" id="UP001165085">
    <property type="component" value="Unassembled WGS sequence"/>
</dbReference>
<feature type="compositionally biased region" description="Low complexity" evidence="1">
    <location>
        <begin position="121"/>
        <end position="131"/>
    </location>
</feature>
<evidence type="ECO:0000313" key="2">
    <source>
        <dbReference type="EMBL" id="GMH76730.1"/>
    </source>
</evidence>
<feature type="region of interest" description="Disordered" evidence="1">
    <location>
        <begin position="1"/>
        <end position="50"/>
    </location>
</feature>
<feature type="compositionally biased region" description="Low complexity" evidence="1">
    <location>
        <begin position="226"/>
        <end position="241"/>
    </location>
</feature>
<feature type="region of interest" description="Disordered" evidence="1">
    <location>
        <begin position="78"/>
        <end position="97"/>
    </location>
</feature>
<feature type="compositionally biased region" description="Basic residues" evidence="1">
    <location>
        <begin position="435"/>
        <end position="445"/>
    </location>
</feature>
<feature type="compositionally biased region" description="Polar residues" evidence="1">
    <location>
        <begin position="242"/>
        <end position="262"/>
    </location>
</feature>
<feature type="compositionally biased region" description="Low complexity" evidence="1">
    <location>
        <begin position="138"/>
        <end position="169"/>
    </location>
</feature>
<reference evidence="3" key="1">
    <citation type="journal article" date="2023" name="Commun. Biol.">
        <title>Genome analysis of Parmales, the sister group of diatoms, reveals the evolutionary specialization of diatoms from phago-mixotrophs to photoautotrophs.</title>
        <authorList>
            <person name="Ban H."/>
            <person name="Sato S."/>
            <person name="Yoshikawa S."/>
            <person name="Yamada K."/>
            <person name="Nakamura Y."/>
            <person name="Ichinomiya M."/>
            <person name="Sato N."/>
            <person name="Blanc-Mathieu R."/>
            <person name="Endo H."/>
            <person name="Kuwata A."/>
            <person name="Ogata H."/>
        </authorList>
    </citation>
    <scope>NUCLEOTIDE SEQUENCE [LARGE SCALE GENOMIC DNA]</scope>
    <source>
        <strain evidence="3">NIES 3701</strain>
    </source>
</reference>
<name>A0A9W7EG51_9STRA</name>
<feature type="compositionally biased region" description="Basic residues" evidence="1">
    <location>
        <begin position="495"/>
        <end position="505"/>
    </location>
</feature>
<proteinExistence type="predicted"/>
<sequence>MAFVRPKINASKKLQSGASASGRESYRESYRKNAFNGHNGSSPNLAEGRQVEDDCGFGLSQDLFEDSQMSHFSLTQAPPHFLSQSNNSPPMSTSINKHAVNNSHFTRDSNSSHRVAHHRQSQPQQQKQQPPRNSNGAFNSRSNGGRAGSGFSFKSEQQQAAMFQMQQQQHHLNSHSTVTHQHHNATNNNNNLPLFQQSIASPTHNNNNNNNNNNVNTSMSTLHPHLYQQTQQTQQLTQQQYINDNSRSAQQTQQYMNSPQHNNVWSPPLPTPLPTPQSSPLHLHLNPLIASLLSSQKETTSLTNSLHALTSEIYRSLQNLTSTSIVKTFNDELSTSRELILDEIRTEGVRILEGWKESKGGDEDRGEGGVTVGTQTSADGKEEDDADDEEVVPETQQVDEANSFQDILDQMNAEDRRTSTCSPVAKPSDDGGRSPKPRSAKKRPRPPPPPPQSFKDLEEDFKRRKSPTKKKGSPDSWRFRGLGGEGDGKKEKTRSNRKRSSNRKL</sequence>
<comment type="caution">
    <text evidence="2">The sequence shown here is derived from an EMBL/GenBank/DDBJ whole genome shotgun (WGS) entry which is preliminary data.</text>
</comment>
<dbReference type="EMBL" id="BRXY01000200">
    <property type="protein sequence ID" value="GMH76730.1"/>
    <property type="molecule type" value="Genomic_DNA"/>
</dbReference>
<organism evidence="2 3">
    <name type="scientific">Triparma strigata</name>
    <dbReference type="NCBI Taxonomy" id="1606541"/>
    <lineage>
        <taxon>Eukaryota</taxon>
        <taxon>Sar</taxon>
        <taxon>Stramenopiles</taxon>
        <taxon>Ochrophyta</taxon>
        <taxon>Bolidophyceae</taxon>
        <taxon>Parmales</taxon>
        <taxon>Triparmaceae</taxon>
        <taxon>Triparma</taxon>
    </lineage>
</organism>
<dbReference type="OrthoDB" id="10677811at2759"/>
<evidence type="ECO:0000256" key="1">
    <source>
        <dbReference type="SAM" id="MobiDB-lite"/>
    </source>
</evidence>
<feature type="region of interest" description="Disordered" evidence="1">
    <location>
        <begin position="102"/>
        <end position="262"/>
    </location>
</feature>
<feature type="compositionally biased region" description="Low complexity" evidence="1">
    <location>
        <begin position="205"/>
        <end position="216"/>
    </location>
</feature>
<feature type="compositionally biased region" description="Polar residues" evidence="1">
    <location>
        <begin position="192"/>
        <end position="204"/>
    </location>
</feature>
<evidence type="ECO:0000313" key="3">
    <source>
        <dbReference type="Proteomes" id="UP001165085"/>
    </source>
</evidence>
<accession>A0A9W7EG51</accession>
<feature type="compositionally biased region" description="Polar residues" evidence="1">
    <location>
        <begin position="394"/>
        <end position="405"/>
    </location>
</feature>
<keyword evidence="3" id="KW-1185">Reference proteome</keyword>
<feature type="region of interest" description="Disordered" evidence="1">
    <location>
        <begin position="355"/>
        <end position="505"/>
    </location>
</feature>
<dbReference type="AlphaFoldDB" id="A0A9W7EG51"/>
<feature type="compositionally biased region" description="Acidic residues" evidence="1">
    <location>
        <begin position="381"/>
        <end position="392"/>
    </location>
</feature>
<gene>
    <name evidence="2" type="ORF">TrST_g11371</name>
</gene>
<protein>
    <submittedName>
        <fullName evidence="2">Uncharacterized protein</fullName>
    </submittedName>
</protein>
<feature type="compositionally biased region" description="Basic and acidic residues" evidence="1">
    <location>
        <begin position="355"/>
        <end position="367"/>
    </location>
</feature>